<reference evidence="1" key="1">
    <citation type="submission" date="2022-06" db="EMBL/GenBank/DDBJ databases">
        <title>Lutimaribacter sp. EGI FJ00013, a novel bacterium isolated from a salt lake sediment enrichment.</title>
        <authorList>
            <person name="Gao L."/>
            <person name="Fang B.-Z."/>
            <person name="Li W.-J."/>
        </authorList>
    </citation>
    <scope>NUCLEOTIDE SEQUENCE</scope>
    <source>
        <strain evidence="1">EGI FJ00013</strain>
    </source>
</reference>
<protein>
    <submittedName>
        <fullName evidence="1">Uncharacterized protein</fullName>
    </submittedName>
</protein>
<sequence length="60" mass="6592">MRNDGLNKAPDFTNAALVMGAVNLTWIFAVIWALFGMGWVVIVALLLNRAITRFAGTRRG</sequence>
<name>A0ACC5ZVL9_9RHOB</name>
<dbReference type="EMBL" id="JAMQGO010000005">
    <property type="protein sequence ID" value="MCM2562337.1"/>
    <property type="molecule type" value="Genomic_DNA"/>
</dbReference>
<gene>
    <name evidence="1" type="ORF">M8744_09290</name>
</gene>
<evidence type="ECO:0000313" key="2">
    <source>
        <dbReference type="Proteomes" id="UP001203036"/>
    </source>
</evidence>
<organism evidence="1 2">
    <name type="scientific">Lutimaribacter degradans</name>
    <dbReference type="NCBI Taxonomy" id="2945989"/>
    <lineage>
        <taxon>Bacteria</taxon>
        <taxon>Pseudomonadati</taxon>
        <taxon>Pseudomonadota</taxon>
        <taxon>Alphaproteobacteria</taxon>
        <taxon>Rhodobacterales</taxon>
        <taxon>Roseobacteraceae</taxon>
        <taxon>Lutimaribacter</taxon>
    </lineage>
</organism>
<dbReference type="Proteomes" id="UP001203036">
    <property type="component" value="Unassembled WGS sequence"/>
</dbReference>
<comment type="caution">
    <text evidence="1">The sequence shown here is derived from an EMBL/GenBank/DDBJ whole genome shotgun (WGS) entry which is preliminary data.</text>
</comment>
<evidence type="ECO:0000313" key="1">
    <source>
        <dbReference type="EMBL" id="MCM2562337.1"/>
    </source>
</evidence>
<proteinExistence type="predicted"/>
<accession>A0ACC5ZVL9</accession>
<keyword evidence="2" id="KW-1185">Reference proteome</keyword>